<proteinExistence type="predicted"/>
<dbReference type="PANTHER" id="PTHR22801:SF63">
    <property type="entry name" value="C-TYPE LECTIN DOMAIN-CONTAINING PROTEIN"/>
    <property type="match status" value="1"/>
</dbReference>
<dbReference type="Proteomes" id="UP000838412">
    <property type="component" value="Chromosome 4"/>
</dbReference>
<sequence>MWKFLLYVAAVIAWSKSTQGVATGCPDGYSYLAHTHMCYRAYARKNTYVQATTICQADGGTLAMPRDGTTNDFLIALKNTANPSTRFYFGLDRRDGSWNYVDGGELSYTDWGVGEPNNEGGDEHCADYLPATHGVTHKKDKWNDAPCSKFAGFICETGPIGCPDGYSYLAHTHMCYRAYDRENTYVQATTTCQADGGTLAMPRDGTTNDFIIALKNTANPSTRFYFGLDRRDGSWNYVDGGELSYTDWGVGEPNNEGGDEHCADYLPATHDVTHKKDKWNDAPCSKFAGFICETGPIGCPDGYSYLAHTRMCYRAYDRENTYVQATTTCQADGGTLAMPRDSTTNDFLIALKNTANPSTRFYFGLDRRDGSWNYVDGGELSYTDWGVGEPNNEGGDEHCADYLPATHDVTHKKDKWNDAPCSKFAGFICETGNIPFE</sequence>
<dbReference type="SUPFAM" id="SSF56436">
    <property type="entry name" value="C-type lectin-like"/>
    <property type="match status" value="3"/>
</dbReference>
<feature type="signal peptide" evidence="1">
    <location>
        <begin position="1"/>
        <end position="20"/>
    </location>
</feature>
<dbReference type="AlphaFoldDB" id="A0A8J9ZVT0"/>
<dbReference type="SMART" id="SM00034">
    <property type="entry name" value="CLECT"/>
    <property type="match status" value="3"/>
</dbReference>
<dbReference type="InterPro" id="IPR001304">
    <property type="entry name" value="C-type_lectin-like"/>
</dbReference>
<dbReference type="Gene3D" id="3.10.100.10">
    <property type="entry name" value="Mannose-Binding Protein A, subunit A"/>
    <property type="match status" value="3"/>
</dbReference>
<organism evidence="3 4">
    <name type="scientific">Branchiostoma lanceolatum</name>
    <name type="common">Common lancelet</name>
    <name type="synonym">Amphioxus lanceolatum</name>
    <dbReference type="NCBI Taxonomy" id="7740"/>
    <lineage>
        <taxon>Eukaryota</taxon>
        <taxon>Metazoa</taxon>
        <taxon>Chordata</taxon>
        <taxon>Cephalochordata</taxon>
        <taxon>Leptocardii</taxon>
        <taxon>Amphioxiformes</taxon>
        <taxon>Branchiostomatidae</taxon>
        <taxon>Branchiostoma</taxon>
    </lineage>
</organism>
<dbReference type="Pfam" id="PF00059">
    <property type="entry name" value="Lectin_C"/>
    <property type="match status" value="3"/>
</dbReference>
<name>A0A8J9ZVT0_BRALA</name>
<feature type="chain" id="PRO_5035445127" evidence="1">
    <location>
        <begin position="21"/>
        <end position="437"/>
    </location>
</feature>
<protein>
    <submittedName>
        <fullName evidence="3">MRC1 protein</fullName>
    </submittedName>
</protein>
<dbReference type="EMBL" id="OV696689">
    <property type="protein sequence ID" value="CAH1264275.1"/>
    <property type="molecule type" value="Genomic_DNA"/>
</dbReference>
<feature type="domain" description="C-type lectin" evidence="2">
    <location>
        <begin position="34"/>
        <end position="156"/>
    </location>
</feature>
<keyword evidence="1" id="KW-0732">Signal</keyword>
<evidence type="ECO:0000259" key="2">
    <source>
        <dbReference type="PROSITE" id="PS50041"/>
    </source>
</evidence>
<dbReference type="InterPro" id="IPR016187">
    <property type="entry name" value="CTDL_fold"/>
</dbReference>
<reference evidence="3" key="1">
    <citation type="submission" date="2022-01" db="EMBL/GenBank/DDBJ databases">
        <authorList>
            <person name="Braso-Vives M."/>
        </authorList>
    </citation>
    <scope>NUCLEOTIDE SEQUENCE</scope>
</reference>
<dbReference type="PROSITE" id="PS50041">
    <property type="entry name" value="C_TYPE_LECTIN_2"/>
    <property type="match status" value="3"/>
</dbReference>
<evidence type="ECO:0000256" key="1">
    <source>
        <dbReference type="SAM" id="SignalP"/>
    </source>
</evidence>
<evidence type="ECO:0000313" key="4">
    <source>
        <dbReference type="Proteomes" id="UP000838412"/>
    </source>
</evidence>
<gene>
    <name evidence="3" type="primary">MRC1</name>
    <name evidence="3" type="ORF">BLAG_LOCUS18698</name>
</gene>
<dbReference type="PANTHER" id="PTHR22801">
    <property type="entry name" value="LITHOSTATHINE"/>
    <property type="match status" value="1"/>
</dbReference>
<accession>A0A8J9ZVT0</accession>
<dbReference type="InterPro" id="IPR050801">
    <property type="entry name" value="Ca-Dep_Lectins_ImmuneDev"/>
</dbReference>
<evidence type="ECO:0000313" key="3">
    <source>
        <dbReference type="EMBL" id="CAH1264275.1"/>
    </source>
</evidence>
<dbReference type="OrthoDB" id="10255512at2759"/>
<dbReference type="InterPro" id="IPR016186">
    <property type="entry name" value="C-type_lectin-like/link_sf"/>
</dbReference>
<feature type="domain" description="C-type lectin" evidence="2">
    <location>
        <begin position="308"/>
        <end position="430"/>
    </location>
</feature>
<keyword evidence="4" id="KW-1185">Reference proteome</keyword>
<feature type="domain" description="C-type lectin" evidence="2">
    <location>
        <begin position="171"/>
        <end position="293"/>
    </location>
</feature>